<name>A0ABQ8IU03_DERPT</name>
<reference evidence="2 3" key="1">
    <citation type="journal article" date="2018" name="J. Allergy Clin. Immunol.">
        <title>High-quality assembly of Dermatophagoides pteronyssinus genome and transcriptome reveals a wide range of novel allergens.</title>
        <authorList>
            <person name="Liu X.Y."/>
            <person name="Yang K.Y."/>
            <person name="Wang M.Q."/>
            <person name="Kwok J.S."/>
            <person name="Zeng X."/>
            <person name="Yang Z."/>
            <person name="Xiao X.J."/>
            <person name="Lau C.P."/>
            <person name="Li Y."/>
            <person name="Huang Z.M."/>
            <person name="Ba J.G."/>
            <person name="Yim A.K."/>
            <person name="Ouyang C.Y."/>
            <person name="Ngai S.M."/>
            <person name="Chan T.F."/>
            <person name="Leung E.L."/>
            <person name="Liu L."/>
            <person name="Liu Z.G."/>
            <person name="Tsui S.K."/>
        </authorList>
    </citation>
    <scope>NUCLEOTIDE SEQUENCE [LARGE SCALE GENOMIC DNA]</scope>
    <source>
        <strain evidence="2">Derp</strain>
    </source>
</reference>
<comment type="caution">
    <text evidence="2">The sequence shown here is derived from an EMBL/GenBank/DDBJ whole genome shotgun (WGS) entry which is preliminary data.</text>
</comment>
<evidence type="ECO:0000313" key="2">
    <source>
        <dbReference type="EMBL" id="KAH9413796.1"/>
    </source>
</evidence>
<sequence length="34" mass="4160">MKQNETTQKVLCNWSDNNDHNENEDQQQQKQQQQ</sequence>
<evidence type="ECO:0000256" key="1">
    <source>
        <dbReference type="SAM" id="MobiDB-lite"/>
    </source>
</evidence>
<feature type="region of interest" description="Disordered" evidence="1">
    <location>
        <begin position="1"/>
        <end position="34"/>
    </location>
</feature>
<evidence type="ECO:0000313" key="3">
    <source>
        <dbReference type="Proteomes" id="UP000887458"/>
    </source>
</evidence>
<accession>A0ABQ8IU03</accession>
<feature type="compositionally biased region" description="Polar residues" evidence="1">
    <location>
        <begin position="1"/>
        <end position="16"/>
    </location>
</feature>
<dbReference type="Proteomes" id="UP000887458">
    <property type="component" value="Unassembled WGS sequence"/>
</dbReference>
<organism evidence="2 3">
    <name type="scientific">Dermatophagoides pteronyssinus</name>
    <name type="common">European house dust mite</name>
    <dbReference type="NCBI Taxonomy" id="6956"/>
    <lineage>
        <taxon>Eukaryota</taxon>
        <taxon>Metazoa</taxon>
        <taxon>Ecdysozoa</taxon>
        <taxon>Arthropoda</taxon>
        <taxon>Chelicerata</taxon>
        <taxon>Arachnida</taxon>
        <taxon>Acari</taxon>
        <taxon>Acariformes</taxon>
        <taxon>Sarcoptiformes</taxon>
        <taxon>Astigmata</taxon>
        <taxon>Psoroptidia</taxon>
        <taxon>Analgoidea</taxon>
        <taxon>Pyroglyphidae</taxon>
        <taxon>Dermatophagoidinae</taxon>
        <taxon>Dermatophagoides</taxon>
    </lineage>
</organism>
<proteinExistence type="predicted"/>
<keyword evidence="3" id="KW-1185">Reference proteome</keyword>
<gene>
    <name evidence="2" type="ORF">DERP_012130</name>
</gene>
<dbReference type="EMBL" id="NJHN03000119">
    <property type="protein sequence ID" value="KAH9413796.1"/>
    <property type="molecule type" value="Genomic_DNA"/>
</dbReference>
<reference evidence="2 3" key="2">
    <citation type="journal article" date="2022" name="Mol. Biol. Evol.">
        <title>Comparative Genomics Reveals Insights into the Divergent Evolution of Astigmatic Mites and Household Pest Adaptations.</title>
        <authorList>
            <person name="Xiong Q."/>
            <person name="Wan A.T."/>
            <person name="Liu X."/>
            <person name="Fung C.S."/>
            <person name="Xiao X."/>
            <person name="Malainual N."/>
            <person name="Hou J."/>
            <person name="Wang L."/>
            <person name="Wang M."/>
            <person name="Yang K.Y."/>
            <person name="Cui Y."/>
            <person name="Leung E.L."/>
            <person name="Nong W."/>
            <person name="Shin S.K."/>
            <person name="Au S.W."/>
            <person name="Jeong K.Y."/>
            <person name="Chew F.T."/>
            <person name="Hui J.H."/>
            <person name="Leung T.F."/>
            <person name="Tungtrongchitr A."/>
            <person name="Zhong N."/>
            <person name="Liu Z."/>
            <person name="Tsui S.K."/>
        </authorList>
    </citation>
    <scope>NUCLEOTIDE SEQUENCE [LARGE SCALE GENOMIC DNA]</scope>
    <source>
        <strain evidence="2">Derp</strain>
    </source>
</reference>
<protein>
    <submittedName>
        <fullName evidence="2">Uncharacterized protein</fullName>
    </submittedName>
</protein>